<dbReference type="InterPro" id="IPR018202">
    <property type="entry name" value="Ser_caboxypep_ser_AS"/>
</dbReference>
<organism evidence="8 9">
    <name type="scientific">Glonium stellatum</name>
    <dbReference type="NCBI Taxonomy" id="574774"/>
    <lineage>
        <taxon>Eukaryota</taxon>
        <taxon>Fungi</taxon>
        <taxon>Dikarya</taxon>
        <taxon>Ascomycota</taxon>
        <taxon>Pezizomycotina</taxon>
        <taxon>Dothideomycetes</taxon>
        <taxon>Pleosporomycetidae</taxon>
        <taxon>Gloniales</taxon>
        <taxon>Gloniaceae</taxon>
        <taxon>Glonium</taxon>
    </lineage>
</organism>
<dbReference type="PANTHER" id="PTHR11802">
    <property type="entry name" value="SERINE PROTEASE FAMILY S10 SERINE CARBOXYPEPTIDASE"/>
    <property type="match status" value="1"/>
</dbReference>
<dbReference type="PROSITE" id="PS00131">
    <property type="entry name" value="CARBOXYPEPT_SER_SER"/>
    <property type="match status" value="1"/>
</dbReference>
<dbReference type="OrthoDB" id="443318at2759"/>
<dbReference type="GO" id="GO:0006508">
    <property type="term" value="P:proteolysis"/>
    <property type="evidence" value="ECO:0007669"/>
    <property type="project" value="UniProtKB-KW"/>
</dbReference>
<feature type="chain" id="PRO_5034872293" description="Carboxypeptidase" evidence="7">
    <location>
        <begin position="21"/>
        <end position="535"/>
    </location>
</feature>
<dbReference type="EMBL" id="KV749117">
    <property type="protein sequence ID" value="OCL11100.1"/>
    <property type="molecule type" value="Genomic_DNA"/>
</dbReference>
<comment type="similarity">
    <text evidence="1 7">Belongs to the peptidase S10 family.</text>
</comment>
<keyword evidence="3 7" id="KW-0645">Protease</keyword>
<protein>
    <recommendedName>
        <fullName evidence="7">Carboxypeptidase</fullName>
        <ecNumber evidence="7">3.4.16.-</ecNumber>
    </recommendedName>
</protein>
<proteinExistence type="inferred from homology"/>
<keyword evidence="9" id="KW-1185">Reference proteome</keyword>
<dbReference type="InterPro" id="IPR001563">
    <property type="entry name" value="Peptidase_S10"/>
</dbReference>
<dbReference type="FunFam" id="3.40.50.1820:FF:000118">
    <property type="entry name" value="Carboxypeptidase"/>
    <property type="match status" value="1"/>
</dbReference>
<evidence type="ECO:0000256" key="6">
    <source>
        <dbReference type="ARBA" id="ARBA00023180"/>
    </source>
</evidence>
<keyword evidence="4 7" id="KW-0732">Signal</keyword>
<evidence type="ECO:0000256" key="3">
    <source>
        <dbReference type="ARBA" id="ARBA00022670"/>
    </source>
</evidence>
<keyword evidence="2 7" id="KW-0121">Carboxypeptidase</keyword>
<dbReference type="SUPFAM" id="SSF53474">
    <property type="entry name" value="alpha/beta-Hydrolases"/>
    <property type="match status" value="1"/>
</dbReference>
<dbReference type="GO" id="GO:0004185">
    <property type="term" value="F:serine-type carboxypeptidase activity"/>
    <property type="evidence" value="ECO:0007669"/>
    <property type="project" value="UniProtKB-UniRule"/>
</dbReference>
<keyword evidence="6" id="KW-0325">Glycoprotein</keyword>
<keyword evidence="5 7" id="KW-0378">Hydrolase</keyword>
<dbReference type="AlphaFoldDB" id="A0A8E2F688"/>
<evidence type="ECO:0000256" key="1">
    <source>
        <dbReference type="ARBA" id="ARBA00009431"/>
    </source>
</evidence>
<accession>A0A8E2F688</accession>
<evidence type="ECO:0000256" key="4">
    <source>
        <dbReference type="ARBA" id="ARBA00022729"/>
    </source>
</evidence>
<feature type="signal peptide" evidence="7">
    <location>
        <begin position="1"/>
        <end position="20"/>
    </location>
</feature>
<dbReference type="Proteomes" id="UP000250140">
    <property type="component" value="Unassembled WGS sequence"/>
</dbReference>
<dbReference type="PANTHER" id="PTHR11802:SF479">
    <property type="entry name" value="CARBOXYPEPTIDASE"/>
    <property type="match status" value="1"/>
</dbReference>
<sequence>MKRLIAFMLATSTILSVVSGFGKFGQRARDNLARHEKAAKKAEAPKAEKRNVKKPRFLTNATKPYKVDSLPEVPFDIGEMYSGLVPINYDNTSEALFFIFQPTIGEPVDEITIWLNGGPGCSSLEGFFQENGLFVWQPGTFAPVVNDYSWVNLTNMLWVEQPIGTGYSIGTPKATTEEEIAQDFVNFFKNWEKLFGIKNFKIYITGESYAGRYVPYISAAMLDQKDKTYFDLSGALVFDPCIGQYDYTQEEVVAVPFVEANANLFNFNESFMAEIQALHKSCGYADYIDKYLTFPPSGVQPPVFFNFTSEANCDIFDLINEAAFDPNPCFNIYEITQMCPLPWDVLGFPTELVYTPAGADVYFNRTDVKTALHAPQYVNWAECSLEAVFAGGSSGPESEGDTSADPIQHVLPQVIEATNRVLVANGDYDMIIITNGTLMSIQNMTWNGKLGFQSAPSKPINITLPDLQYVSVFDEPANAPFLEGYDGPQGIMGVQHYERGLMWAETYMSGHMQPQFQPRVTYRYIQWVLGRIDSL</sequence>
<dbReference type="EC" id="3.4.16.-" evidence="7"/>
<name>A0A8E2F688_9PEZI</name>
<dbReference type="PRINTS" id="PR00724">
    <property type="entry name" value="CRBOXYPTASEC"/>
</dbReference>
<dbReference type="Pfam" id="PF00450">
    <property type="entry name" value="Peptidase_S10"/>
    <property type="match status" value="1"/>
</dbReference>
<evidence type="ECO:0000313" key="9">
    <source>
        <dbReference type="Proteomes" id="UP000250140"/>
    </source>
</evidence>
<reference evidence="8 9" key="1">
    <citation type="journal article" date="2016" name="Nat. Commun.">
        <title>Ectomycorrhizal ecology is imprinted in the genome of the dominant symbiotic fungus Cenococcum geophilum.</title>
        <authorList>
            <consortium name="DOE Joint Genome Institute"/>
            <person name="Peter M."/>
            <person name="Kohler A."/>
            <person name="Ohm R.A."/>
            <person name="Kuo A."/>
            <person name="Krutzmann J."/>
            <person name="Morin E."/>
            <person name="Arend M."/>
            <person name="Barry K.W."/>
            <person name="Binder M."/>
            <person name="Choi C."/>
            <person name="Clum A."/>
            <person name="Copeland A."/>
            <person name="Grisel N."/>
            <person name="Haridas S."/>
            <person name="Kipfer T."/>
            <person name="LaButti K."/>
            <person name="Lindquist E."/>
            <person name="Lipzen A."/>
            <person name="Maire R."/>
            <person name="Meier B."/>
            <person name="Mihaltcheva S."/>
            <person name="Molinier V."/>
            <person name="Murat C."/>
            <person name="Poggeler S."/>
            <person name="Quandt C.A."/>
            <person name="Sperisen C."/>
            <person name="Tritt A."/>
            <person name="Tisserant E."/>
            <person name="Crous P.W."/>
            <person name="Henrissat B."/>
            <person name="Nehls U."/>
            <person name="Egli S."/>
            <person name="Spatafora J.W."/>
            <person name="Grigoriev I.V."/>
            <person name="Martin F.M."/>
        </authorList>
    </citation>
    <scope>NUCLEOTIDE SEQUENCE [LARGE SCALE GENOMIC DNA]</scope>
    <source>
        <strain evidence="8 9">CBS 207.34</strain>
    </source>
</reference>
<dbReference type="Gene3D" id="3.40.50.1820">
    <property type="entry name" value="alpha/beta hydrolase"/>
    <property type="match status" value="1"/>
</dbReference>
<evidence type="ECO:0000256" key="5">
    <source>
        <dbReference type="ARBA" id="ARBA00022801"/>
    </source>
</evidence>
<evidence type="ECO:0000256" key="7">
    <source>
        <dbReference type="RuleBase" id="RU361156"/>
    </source>
</evidence>
<evidence type="ECO:0000256" key="2">
    <source>
        <dbReference type="ARBA" id="ARBA00022645"/>
    </source>
</evidence>
<gene>
    <name evidence="8" type="ORF">AOQ84DRAFT_387065</name>
</gene>
<dbReference type="InterPro" id="IPR029058">
    <property type="entry name" value="AB_hydrolase_fold"/>
</dbReference>
<evidence type="ECO:0000313" key="8">
    <source>
        <dbReference type="EMBL" id="OCL11100.1"/>
    </source>
</evidence>